<feature type="non-terminal residue" evidence="2">
    <location>
        <position position="592"/>
    </location>
</feature>
<dbReference type="Proteomes" id="UP000626109">
    <property type="component" value="Unassembled WGS sequence"/>
</dbReference>
<feature type="non-terminal residue" evidence="2">
    <location>
        <position position="1"/>
    </location>
</feature>
<feature type="region of interest" description="Disordered" evidence="1">
    <location>
        <begin position="437"/>
        <end position="457"/>
    </location>
</feature>
<accession>A0A813JCF0</accession>
<evidence type="ECO:0000313" key="2">
    <source>
        <dbReference type="EMBL" id="CAE8670727.1"/>
    </source>
</evidence>
<evidence type="ECO:0000313" key="3">
    <source>
        <dbReference type="Proteomes" id="UP000626109"/>
    </source>
</evidence>
<organism evidence="2 3">
    <name type="scientific">Polarella glacialis</name>
    <name type="common">Dinoflagellate</name>
    <dbReference type="NCBI Taxonomy" id="89957"/>
    <lineage>
        <taxon>Eukaryota</taxon>
        <taxon>Sar</taxon>
        <taxon>Alveolata</taxon>
        <taxon>Dinophyceae</taxon>
        <taxon>Suessiales</taxon>
        <taxon>Suessiaceae</taxon>
        <taxon>Polarella</taxon>
    </lineage>
</organism>
<protein>
    <submittedName>
        <fullName evidence="2">Uncharacterized protein</fullName>
    </submittedName>
</protein>
<evidence type="ECO:0000256" key="1">
    <source>
        <dbReference type="SAM" id="MobiDB-lite"/>
    </source>
</evidence>
<comment type="caution">
    <text evidence="2">The sequence shown here is derived from an EMBL/GenBank/DDBJ whole genome shotgun (WGS) entry which is preliminary data.</text>
</comment>
<gene>
    <name evidence="2" type="ORF">PGLA2088_LOCUS17548</name>
</gene>
<name>A0A813JCF0_POLGL</name>
<proteinExistence type="predicted"/>
<reference evidence="2" key="1">
    <citation type="submission" date="2021-02" db="EMBL/GenBank/DDBJ databases">
        <authorList>
            <person name="Dougan E. K."/>
            <person name="Rhodes N."/>
            <person name="Thang M."/>
            <person name="Chan C."/>
        </authorList>
    </citation>
    <scope>NUCLEOTIDE SEQUENCE</scope>
</reference>
<dbReference type="AlphaFoldDB" id="A0A813JCF0"/>
<dbReference type="EMBL" id="CAJNNW010023470">
    <property type="protein sequence ID" value="CAE8670727.1"/>
    <property type="molecule type" value="Genomic_DNA"/>
</dbReference>
<sequence length="592" mass="65191">DSEPNKAGEMVKSNVTALDVLEQVRSDMMKGQRLGPLDGIAVDAVFINHGDMVLPFEWPASQARLLLREGKVLAGKHAVVTIHEVRDPYVLRVVAYDMEAGHEFLLHLYARDVALLLDTRDSEAAQAAQEAGFGRGEPFRFRHLEGPLASLFRQTYTVAEGGMLEVIVGSLSFSVFQNQQILVASEMRIPLSLRAGSSQHQTVLLDQTQEFTEGQQSLTMASQQETIEAMAPLEAGVTRGLRPQQRETKCLFEDVLCFEGRSCVFSLLYVTTPDLSEDLLRAVVYCPRTCQKIEVHLWQPMLSDRLRIVAEVGELDSKDALCVAIVVEEIIYPPAFVVRLTSISLTDAFKVSPQESSKPHSHVIRVSKDGTSALHLPDMSFAVSPSTMRKKLLRCIGVSSPVQGPRETMISMPQPLIGRYVTGHVNDPAGLRLQMVPPGGAAGGQLASHGPNNAHGLSTSTMPPATRAHLRAKFGKGRQLLRRGVRLPLGESSEAIVAVVSVFERKEPYQHFVVCAYEPQTSREWEVLADSIDVFKLFTGKEPGRSPALDLTNPASRQEVAEILLHSVELQHQEELLVISVTAARQFMAEKQ</sequence>